<evidence type="ECO:0000313" key="9">
    <source>
        <dbReference type="EMBL" id="BAJ50336.1"/>
    </source>
</evidence>
<dbReference type="STRING" id="311458.CSUB_C0475"/>
<evidence type="ECO:0000313" key="8">
    <source>
        <dbReference type="EMBL" id="BAJ49321.1"/>
    </source>
</evidence>
<protein>
    <recommendedName>
        <fullName evidence="4">Large ribosomal subunit protein eL32</fullName>
    </recommendedName>
    <alternativeName>
        <fullName evidence="5">50S ribosomal protein L32e</fullName>
    </alternativeName>
</protein>
<dbReference type="EMBL" id="AP011890">
    <property type="protein sequence ID" value="BAJ49321.1"/>
    <property type="molecule type" value="Genomic_DNA"/>
</dbReference>
<reference evidence="7 10" key="1">
    <citation type="journal article" date="2005" name="Environ. Microbiol.">
        <title>Genetic and functional properties of uncultivated thermophilic crenarchaeotes from a subsurface gold mine as revealed by analysis of genome fragments.</title>
        <authorList>
            <person name="Nunoura T."/>
            <person name="Hirayama H."/>
            <person name="Takami H."/>
            <person name="Oida H."/>
            <person name="Nishi S."/>
            <person name="Shimamura S."/>
            <person name="Suzuki Y."/>
            <person name="Inagaki F."/>
            <person name="Takai K."/>
            <person name="Nealson K.H."/>
            <person name="Horikoshi K."/>
        </authorList>
    </citation>
    <scope>NUCLEOTIDE SEQUENCE [LARGE SCALE GENOMIC DNA]</scope>
</reference>
<evidence type="ECO:0000256" key="6">
    <source>
        <dbReference type="SAM" id="MobiDB-lite"/>
    </source>
</evidence>
<evidence type="ECO:0000256" key="2">
    <source>
        <dbReference type="ARBA" id="ARBA00022980"/>
    </source>
</evidence>
<evidence type="ECO:0000256" key="5">
    <source>
        <dbReference type="ARBA" id="ARBA00035377"/>
    </source>
</evidence>
<dbReference type="Proteomes" id="UP000008120">
    <property type="component" value="Chromosome"/>
</dbReference>
<sequence length="128" mass="14501">MSSMLPAKVLRKRRKTPKFVRQESWRYVRLETGYRRPRGKDSRMRLQKSGSPPLAKIGYGSPKTYRGLHPSGLRDVLVASVAELERLSPERDAVRISGRLGLRKKQEVFEAAKSRGFKVLNPPAKQGG</sequence>
<dbReference type="InterPro" id="IPR036351">
    <property type="entry name" value="Ribosomal_eL32_sf"/>
</dbReference>
<dbReference type="EMBL" id="BA000048">
    <property type="protein sequence ID" value="BAJ50336.1"/>
    <property type="molecule type" value="Genomic_DNA"/>
</dbReference>
<keyword evidence="2 7" id="KW-0689">Ribosomal protein</keyword>
<dbReference type="BioCyc" id="CCAL311458:G131R-482-MONOMER"/>
<proteinExistence type="inferred from homology"/>
<comment type="similarity">
    <text evidence="1">Belongs to the eukaryotic ribosomal protein eL32 family.</text>
</comment>
<evidence type="ECO:0000256" key="1">
    <source>
        <dbReference type="ARBA" id="ARBA00008431"/>
    </source>
</evidence>
<name>E6N5F1_CALS0</name>
<dbReference type="AlphaFoldDB" id="E6N5F1"/>
<feature type="region of interest" description="Disordered" evidence="6">
    <location>
        <begin position="36"/>
        <end position="63"/>
    </location>
</feature>
<dbReference type="Pfam" id="PF01655">
    <property type="entry name" value="Ribosomal_L32e"/>
    <property type="match status" value="1"/>
</dbReference>
<dbReference type="SUPFAM" id="SSF52042">
    <property type="entry name" value="Ribosomal protein L32e"/>
    <property type="match status" value="1"/>
</dbReference>
<organism evidence="7 10">
    <name type="scientific">Caldiarchaeum subterraneum</name>
    <dbReference type="NCBI Taxonomy" id="311458"/>
    <lineage>
        <taxon>Archaea</taxon>
        <taxon>Nitrososphaerota</taxon>
        <taxon>Candidatus Caldarchaeales</taxon>
        <taxon>Candidatus Caldarchaeaceae</taxon>
        <taxon>Candidatus Caldarchaeum</taxon>
    </lineage>
</organism>
<dbReference type="GO" id="GO:0022625">
    <property type="term" value="C:cytosolic large ribosomal subunit"/>
    <property type="evidence" value="ECO:0007669"/>
    <property type="project" value="TreeGrafter"/>
</dbReference>
<dbReference type="InterPro" id="IPR001515">
    <property type="entry name" value="Ribosomal_eL32"/>
</dbReference>
<evidence type="ECO:0000256" key="4">
    <source>
        <dbReference type="ARBA" id="ARBA00035229"/>
    </source>
</evidence>
<dbReference type="PANTHER" id="PTHR23413">
    <property type="entry name" value="60S RIBOSOMAL PROTEIN L32 AND DNA-DIRECTED RNA POLYMERASE II, SUBUNIT N"/>
    <property type="match status" value="1"/>
</dbReference>
<evidence type="ECO:0000313" key="7">
    <source>
        <dbReference type="EMBL" id="BAJ47520.1"/>
    </source>
</evidence>
<evidence type="ECO:0000256" key="3">
    <source>
        <dbReference type="ARBA" id="ARBA00023274"/>
    </source>
</evidence>
<dbReference type="InterPro" id="IPR023654">
    <property type="entry name" value="Ribosomal_eL32_arc"/>
</dbReference>
<dbReference type="CDD" id="cd00513">
    <property type="entry name" value="Ribosomal_L32_L32e"/>
    <property type="match status" value="1"/>
</dbReference>
<dbReference type="GO" id="GO:0006412">
    <property type="term" value="P:translation"/>
    <property type="evidence" value="ECO:0007669"/>
    <property type="project" value="InterPro"/>
</dbReference>
<keyword evidence="3" id="KW-0687">Ribonucleoprotein</keyword>
<evidence type="ECO:0000313" key="10">
    <source>
        <dbReference type="Proteomes" id="UP000008120"/>
    </source>
</evidence>
<accession>E6N5F1</accession>
<dbReference type="NCBIfam" id="NF006332">
    <property type="entry name" value="PRK08562.1"/>
    <property type="match status" value="1"/>
</dbReference>
<dbReference type="SMART" id="SM01393">
    <property type="entry name" value="Ribosomal_L32e"/>
    <property type="match status" value="1"/>
</dbReference>
<dbReference type="KEGG" id="csu:CSUB_C0475"/>
<dbReference type="PANTHER" id="PTHR23413:SF1">
    <property type="entry name" value="RIBOSOMAL PROTEIN L32"/>
    <property type="match status" value="1"/>
</dbReference>
<reference evidence="7 10" key="2">
    <citation type="journal article" date="2011" name="Nucleic Acids Res.">
        <title>Insights into the evolution of Archaea and eukaryotic protein modifier systems revealed by the genome of a novel archaeal group.</title>
        <authorList>
            <person name="Nunoura T."/>
            <person name="Takaki Y."/>
            <person name="Kakuta J."/>
            <person name="Nishi S."/>
            <person name="Sugahara J."/>
            <person name="Kazama H."/>
            <person name="Chee G."/>
            <person name="Hattori M."/>
            <person name="Kanai A."/>
            <person name="Atomi H."/>
            <person name="Takai K."/>
            <person name="Takami H."/>
        </authorList>
    </citation>
    <scope>NUCLEOTIDE SEQUENCE [LARGE SCALE GENOMIC DNA]</scope>
</reference>
<gene>
    <name evidence="9" type="ORF">CSUB_C0475</name>
    <name evidence="8" type="ORF">HGMM_F03A05C51</name>
    <name evidence="7" type="ORF">HGMM_F22C07C45</name>
</gene>
<dbReference type="GO" id="GO:0003735">
    <property type="term" value="F:structural constituent of ribosome"/>
    <property type="evidence" value="ECO:0007669"/>
    <property type="project" value="InterPro"/>
</dbReference>
<dbReference type="EMBL" id="AP011838">
    <property type="protein sequence ID" value="BAJ47520.1"/>
    <property type="molecule type" value="Genomic_DNA"/>
</dbReference>